<proteinExistence type="inferred from homology"/>
<evidence type="ECO:0000313" key="8">
    <source>
        <dbReference type="Proteomes" id="UP001386437"/>
    </source>
</evidence>
<comment type="caution">
    <text evidence="7">The sequence shown here is derived from an EMBL/GenBank/DDBJ whole genome shotgun (WGS) entry which is preliminary data.</text>
</comment>
<keyword evidence="2 7" id="KW-0489">Methyltransferase</keyword>
<dbReference type="GO" id="GO:0008168">
    <property type="term" value="F:methyltransferase activity"/>
    <property type="evidence" value="ECO:0007669"/>
    <property type="project" value="UniProtKB-KW"/>
</dbReference>
<dbReference type="Gene3D" id="3.40.50.150">
    <property type="entry name" value="Vaccinia Virus protein VP39"/>
    <property type="match status" value="1"/>
</dbReference>
<gene>
    <name evidence="7" type="ORF">H3V53_27230</name>
</gene>
<protein>
    <submittedName>
        <fullName evidence="7">Class I SAM-dependent methyltransferase</fullName>
    </submittedName>
</protein>
<dbReference type="InterPro" id="IPR003333">
    <property type="entry name" value="CMAS"/>
</dbReference>
<reference evidence="7 8" key="1">
    <citation type="journal article" date="2022" name="Arch. Microbiol.">
        <title>Paraburkholderia bengalensis sp. nov. isolated from roots of Oryza sativa, IR64.</title>
        <authorList>
            <person name="Nag P."/>
            <person name="Mondal N."/>
            <person name="Sarkar J."/>
            <person name="Das S."/>
        </authorList>
    </citation>
    <scope>NUCLEOTIDE SEQUENCE [LARGE SCALE GENOMIC DNA]</scope>
    <source>
        <strain evidence="7 8">IR64_4_BI</strain>
    </source>
</reference>
<dbReference type="Pfam" id="PF02353">
    <property type="entry name" value="CMAS"/>
    <property type="match status" value="1"/>
</dbReference>
<dbReference type="InterPro" id="IPR057206">
    <property type="entry name" value="DUF7884"/>
</dbReference>
<keyword evidence="5" id="KW-0443">Lipid metabolism</keyword>
<keyword evidence="3" id="KW-0808">Transferase</keyword>
<evidence type="ECO:0000256" key="4">
    <source>
        <dbReference type="ARBA" id="ARBA00022691"/>
    </source>
</evidence>
<keyword evidence="8" id="KW-1185">Reference proteome</keyword>
<dbReference type="Pfam" id="PF25371">
    <property type="entry name" value="DUF7884"/>
    <property type="match status" value="1"/>
</dbReference>
<dbReference type="InterPro" id="IPR029063">
    <property type="entry name" value="SAM-dependent_MTases_sf"/>
</dbReference>
<evidence type="ECO:0000313" key="7">
    <source>
        <dbReference type="EMBL" id="MEI6000749.1"/>
    </source>
</evidence>
<dbReference type="PANTHER" id="PTHR43667:SF1">
    <property type="entry name" value="CYCLOPROPANE-FATTY-ACYL-PHOSPHOLIPID SYNTHASE"/>
    <property type="match status" value="1"/>
</dbReference>
<dbReference type="GO" id="GO:0032259">
    <property type="term" value="P:methylation"/>
    <property type="evidence" value="ECO:0007669"/>
    <property type="project" value="UniProtKB-KW"/>
</dbReference>
<evidence type="ECO:0000256" key="3">
    <source>
        <dbReference type="ARBA" id="ARBA00022679"/>
    </source>
</evidence>
<keyword evidence="4" id="KW-0949">S-adenosyl-L-methionine</keyword>
<evidence type="ECO:0000256" key="1">
    <source>
        <dbReference type="ARBA" id="ARBA00010815"/>
    </source>
</evidence>
<organism evidence="7 8">
    <name type="scientific">Paraburkholderia bengalensis</name>
    <dbReference type="NCBI Taxonomy" id="2747562"/>
    <lineage>
        <taxon>Bacteria</taxon>
        <taxon>Pseudomonadati</taxon>
        <taxon>Pseudomonadota</taxon>
        <taxon>Betaproteobacteria</taxon>
        <taxon>Burkholderiales</taxon>
        <taxon>Burkholderiaceae</taxon>
        <taxon>Paraburkholderia</taxon>
    </lineage>
</organism>
<dbReference type="CDD" id="cd02440">
    <property type="entry name" value="AdoMet_MTases"/>
    <property type="match status" value="1"/>
</dbReference>
<dbReference type="PANTHER" id="PTHR43667">
    <property type="entry name" value="CYCLOPROPANE-FATTY-ACYL-PHOSPHOLIPID SYNTHASE"/>
    <property type="match status" value="1"/>
</dbReference>
<name>A0ABU8IZ79_9BURK</name>
<dbReference type="EMBL" id="JACFYJ010000057">
    <property type="protein sequence ID" value="MEI6000749.1"/>
    <property type="molecule type" value="Genomic_DNA"/>
</dbReference>
<dbReference type="Proteomes" id="UP001386437">
    <property type="component" value="Unassembled WGS sequence"/>
</dbReference>
<comment type="similarity">
    <text evidence="1">Belongs to the CFA/CMAS family.</text>
</comment>
<dbReference type="InterPro" id="IPR050723">
    <property type="entry name" value="CFA/CMAS"/>
</dbReference>
<dbReference type="SUPFAM" id="SSF53335">
    <property type="entry name" value="S-adenosyl-L-methionine-dependent methyltransferases"/>
    <property type="match status" value="1"/>
</dbReference>
<evidence type="ECO:0000256" key="5">
    <source>
        <dbReference type="ARBA" id="ARBA00023098"/>
    </source>
</evidence>
<evidence type="ECO:0000256" key="2">
    <source>
        <dbReference type="ARBA" id="ARBA00022603"/>
    </source>
</evidence>
<evidence type="ECO:0000259" key="6">
    <source>
        <dbReference type="Pfam" id="PF25371"/>
    </source>
</evidence>
<feature type="domain" description="DUF7884" evidence="6">
    <location>
        <begin position="13"/>
        <end position="91"/>
    </location>
</feature>
<dbReference type="PIRSF" id="PIRSF003085">
    <property type="entry name" value="CMAS"/>
    <property type="match status" value="1"/>
</dbReference>
<accession>A0ABU8IZ79</accession>
<dbReference type="RefSeq" id="WP_054923786.1">
    <property type="nucleotide sequence ID" value="NZ_JACFYJ010000057.1"/>
</dbReference>
<sequence>MLDKVLGAKLQVWMERVRNELDLPVRLTLWNGISHDLGSFDTPLVSLRINDIGAIGAFLDPSLDTLGEAYVRESIDIDGKVADIVDVAYKLSALPAPSTGGASLAGKLMRKFAHTKSDDKAAIQYHYDVSNDFYRLWLDSKMVYSCGYFEYGLETLDEAQEKKIDLILSKIRLRRGHTLLDIGCGWGALVIRAAQRFGTHCVGITLSERQYDLALERVREAQVADLVEIRLQDYRDVTGKFDRITSVGMFEHVGRDNLEEYFARIQSLLTDNGIAMNHGITSTDAGSGDSPHGGGTFIDKYVFPAGELPHISLALKTMQSGGLEPLDVENLRRHYVRTLEHWTERFEARAQTIRAMLGETKYRIWRVYLAGCAHAFAVDNVSIFQIVCQKSRQPAAVIPWSRRYMYR</sequence>